<name>A0ABN1MV62_9BACT</name>
<proteinExistence type="predicted"/>
<feature type="coiled-coil region" evidence="1">
    <location>
        <begin position="351"/>
        <end position="381"/>
    </location>
</feature>
<evidence type="ECO:0000313" key="4">
    <source>
        <dbReference type="EMBL" id="GAA0877278.1"/>
    </source>
</evidence>
<dbReference type="SUPFAM" id="SSF53756">
    <property type="entry name" value="UDP-Glycosyltransferase/glycogen phosphorylase"/>
    <property type="match status" value="1"/>
</dbReference>
<feature type="domain" description="Glycosyltransferase subfamily 4-like N-terminal" evidence="3">
    <location>
        <begin position="23"/>
        <end position="193"/>
    </location>
</feature>
<dbReference type="Gene3D" id="3.40.50.2000">
    <property type="entry name" value="Glycogen Phosphorylase B"/>
    <property type="match status" value="2"/>
</dbReference>
<dbReference type="PANTHER" id="PTHR12526:SF638">
    <property type="entry name" value="SPORE COAT PROTEIN SA"/>
    <property type="match status" value="1"/>
</dbReference>
<keyword evidence="5" id="KW-1185">Reference proteome</keyword>
<dbReference type="EMBL" id="BAAAFI010000002">
    <property type="protein sequence ID" value="GAA0877278.1"/>
    <property type="molecule type" value="Genomic_DNA"/>
</dbReference>
<evidence type="ECO:0000259" key="2">
    <source>
        <dbReference type="Pfam" id="PF00534"/>
    </source>
</evidence>
<gene>
    <name evidence="4" type="ORF">GCM10009119_02460</name>
</gene>
<dbReference type="CDD" id="cd03794">
    <property type="entry name" value="GT4_WbuB-like"/>
    <property type="match status" value="1"/>
</dbReference>
<feature type="domain" description="Glycosyl transferase family 1" evidence="2">
    <location>
        <begin position="216"/>
        <end position="377"/>
    </location>
</feature>
<dbReference type="InterPro" id="IPR028098">
    <property type="entry name" value="Glyco_trans_4-like_N"/>
</dbReference>
<sequence length="413" mass="46697">MGELAPAMRLIYVHQYFRTPEQGGAVRSYHLAKGLVQAGIAVDMITARDEPGYDQRWIDGIRVHYLPVAYDQRFGFFKRISAFWNFVVKARRLIRKLPRPDVLYITSTPLTTGSIGLWAKKRLALPYIFEVRDLWPEAPIQVGAIRNPILKKILYSFEKKIYDQSLSLVALSPGIASHLQKISPDRDVALIPNFSDLEAFFPTEPNQWRAKQFGLTGGLKIAYTGAIGQVNAVEELLDLAEMAQKHQKNWNFLIMGAGSHAEKLTKIAEYKHLRNVRFIPFGSKVEVNEILSLSDLAWISFAHLPVLKTNSPNKFFDALAAGKAILVNHKGWVYNLVITHELGISCLPGKMETAFSRLEDLEKNQQELDRMGRNSRKLAERYFSKEIAVKRLLEVVDPKPNSTPGDVADIQTA</sequence>
<organism evidence="4 5">
    <name type="scientific">Algoriphagus jejuensis</name>
    <dbReference type="NCBI Taxonomy" id="419934"/>
    <lineage>
        <taxon>Bacteria</taxon>
        <taxon>Pseudomonadati</taxon>
        <taxon>Bacteroidota</taxon>
        <taxon>Cytophagia</taxon>
        <taxon>Cytophagales</taxon>
        <taxon>Cyclobacteriaceae</taxon>
        <taxon>Algoriphagus</taxon>
    </lineage>
</organism>
<dbReference type="Proteomes" id="UP001500469">
    <property type="component" value="Unassembled WGS sequence"/>
</dbReference>
<evidence type="ECO:0000259" key="3">
    <source>
        <dbReference type="Pfam" id="PF13579"/>
    </source>
</evidence>
<keyword evidence="1" id="KW-0175">Coiled coil</keyword>
<protein>
    <submittedName>
        <fullName evidence="4">Glycosyltransferase family 4 protein</fullName>
    </submittedName>
</protein>
<reference evidence="4 5" key="1">
    <citation type="journal article" date="2019" name="Int. J. Syst. Evol. Microbiol.">
        <title>The Global Catalogue of Microorganisms (GCM) 10K type strain sequencing project: providing services to taxonomists for standard genome sequencing and annotation.</title>
        <authorList>
            <consortium name="The Broad Institute Genomics Platform"/>
            <consortium name="The Broad Institute Genome Sequencing Center for Infectious Disease"/>
            <person name="Wu L."/>
            <person name="Ma J."/>
        </authorList>
    </citation>
    <scope>NUCLEOTIDE SEQUENCE [LARGE SCALE GENOMIC DNA]</scope>
    <source>
        <strain evidence="4 5">JCM 16112</strain>
    </source>
</reference>
<comment type="caution">
    <text evidence="4">The sequence shown here is derived from an EMBL/GenBank/DDBJ whole genome shotgun (WGS) entry which is preliminary data.</text>
</comment>
<dbReference type="Pfam" id="PF13579">
    <property type="entry name" value="Glyco_trans_4_4"/>
    <property type="match status" value="1"/>
</dbReference>
<dbReference type="InterPro" id="IPR001296">
    <property type="entry name" value="Glyco_trans_1"/>
</dbReference>
<dbReference type="Pfam" id="PF00534">
    <property type="entry name" value="Glycos_transf_1"/>
    <property type="match status" value="1"/>
</dbReference>
<evidence type="ECO:0000313" key="5">
    <source>
        <dbReference type="Proteomes" id="UP001500469"/>
    </source>
</evidence>
<evidence type="ECO:0000256" key="1">
    <source>
        <dbReference type="SAM" id="Coils"/>
    </source>
</evidence>
<dbReference type="PANTHER" id="PTHR12526">
    <property type="entry name" value="GLYCOSYLTRANSFERASE"/>
    <property type="match status" value="1"/>
</dbReference>
<accession>A0ABN1MV62</accession>